<evidence type="ECO:0000313" key="2">
    <source>
        <dbReference type="EMBL" id="GAA5163547.1"/>
    </source>
</evidence>
<protein>
    <submittedName>
        <fullName evidence="2">Uncharacterized protein</fullName>
    </submittedName>
</protein>
<keyword evidence="3" id="KW-1185">Reference proteome</keyword>
<accession>A0ABP9QKM4</accession>
<feature type="region of interest" description="Disordered" evidence="1">
    <location>
        <begin position="54"/>
        <end position="87"/>
    </location>
</feature>
<dbReference type="Proteomes" id="UP001428817">
    <property type="component" value="Unassembled WGS sequence"/>
</dbReference>
<evidence type="ECO:0000313" key="3">
    <source>
        <dbReference type="Proteomes" id="UP001428817"/>
    </source>
</evidence>
<name>A0ABP9QKM4_9PSEU</name>
<evidence type="ECO:0000256" key="1">
    <source>
        <dbReference type="SAM" id="MobiDB-lite"/>
    </source>
</evidence>
<organism evidence="2 3">
    <name type="scientific">Pseudonocardia eucalypti</name>
    <dbReference type="NCBI Taxonomy" id="648755"/>
    <lineage>
        <taxon>Bacteria</taxon>
        <taxon>Bacillati</taxon>
        <taxon>Actinomycetota</taxon>
        <taxon>Actinomycetes</taxon>
        <taxon>Pseudonocardiales</taxon>
        <taxon>Pseudonocardiaceae</taxon>
        <taxon>Pseudonocardia</taxon>
    </lineage>
</organism>
<gene>
    <name evidence="2" type="ORF">GCM10023321_50620</name>
</gene>
<reference evidence="3" key="1">
    <citation type="journal article" date="2019" name="Int. J. Syst. Evol. Microbiol.">
        <title>The Global Catalogue of Microorganisms (GCM) 10K type strain sequencing project: providing services to taxonomists for standard genome sequencing and annotation.</title>
        <authorList>
            <consortium name="The Broad Institute Genomics Platform"/>
            <consortium name="The Broad Institute Genome Sequencing Center for Infectious Disease"/>
            <person name="Wu L."/>
            <person name="Ma J."/>
        </authorList>
    </citation>
    <scope>NUCLEOTIDE SEQUENCE [LARGE SCALE GENOMIC DNA]</scope>
    <source>
        <strain evidence="3">JCM 18303</strain>
    </source>
</reference>
<comment type="caution">
    <text evidence="2">The sequence shown here is derived from an EMBL/GenBank/DDBJ whole genome shotgun (WGS) entry which is preliminary data.</text>
</comment>
<sequence length="87" mass="8814">MLLASGLDEAAPLTTAVQVPPVAPGQPPVAWLPRGWSETPGFVASAVRVIPPPQSSPARQVILPPATEAADGPEPRRSAFGVASSPA</sequence>
<dbReference type="EMBL" id="BAABJP010000029">
    <property type="protein sequence ID" value="GAA5163547.1"/>
    <property type="molecule type" value="Genomic_DNA"/>
</dbReference>
<proteinExistence type="predicted"/>